<evidence type="ECO:0000313" key="1">
    <source>
        <dbReference type="EMBL" id="KAJ1126331.1"/>
    </source>
</evidence>
<feature type="non-terminal residue" evidence="1">
    <location>
        <position position="87"/>
    </location>
</feature>
<gene>
    <name evidence="1" type="ORF">NDU88_004739</name>
</gene>
<accession>A0AAV7PDP7</accession>
<name>A0AAV7PDP7_PLEWA</name>
<comment type="caution">
    <text evidence="1">The sequence shown here is derived from an EMBL/GenBank/DDBJ whole genome shotgun (WGS) entry which is preliminary data.</text>
</comment>
<dbReference type="Proteomes" id="UP001066276">
    <property type="component" value="Chromosome 7"/>
</dbReference>
<organism evidence="1 2">
    <name type="scientific">Pleurodeles waltl</name>
    <name type="common">Iberian ribbed newt</name>
    <dbReference type="NCBI Taxonomy" id="8319"/>
    <lineage>
        <taxon>Eukaryota</taxon>
        <taxon>Metazoa</taxon>
        <taxon>Chordata</taxon>
        <taxon>Craniata</taxon>
        <taxon>Vertebrata</taxon>
        <taxon>Euteleostomi</taxon>
        <taxon>Amphibia</taxon>
        <taxon>Batrachia</taxon>
        <taxon>Caudata</taxon>
        <taxon>Salamandroidea</taxon>
        <taxon>Salamandridae</taxon>
        <taxon>Pleurodelinae</taxon>
        <taxon>Pleurodeles</taxon>
    </lineage>
</organism>
<protein>
    <submittedName>
        <fullName evidence="1">Uncharacterized protein</fullName>
    </submittedName>
</protein>
<keyword evidence="2" id="KW-1185">Reference proteome</keyword>
<proteinExistence type="predicted"/>
<dbReference type="AlphaFoldDB" id="A0AAV7PDP7"/>
<evidence type="ECO:0000313" key="2">
    <source>
        <dbReference type="Proteomes" id="UP001066276"/>
    </source>
</evidence>
<dbReference type="EMBL" id="JANPWB010000011">
    <property type="protein sequence ID" value="KAJ1126331.1"/>
    <property type="molecule type" value="Genomic_DNA"/>
</dbReference>
<reference evidence="1" key="1">
    <citation type="journal article" date="2022" name="bioRxiv">
        <title>Sequencing and chromosome-scale assembly of the giantPleurodeles waltlgenome.</title>
        <authorList>
            <person name="Brown T."/>
            <person name="Elewa A."/>
            <person name="Iarovenko S."/>
            <person name="Subramanian E."/>
            <person name="Araus A.J."/>
            <person name="Petzold A."/>
            <person name="Susuki M."/>
            <person name="Suzuki K.-i.T."/>
            <person name="Hayashi T."/>
            <person name="Toyoda A."/>
            <person name="Oliveira C."/>
            <person name="Osipova E."/>
            <person name="Leigh N.D."/>
            <person name="Simon A."/>
            <person name="Yun M.H."/>
        </authorList>
    </citation>
    <scope>NUCLEOTIDE SEQUENCE</scope>
    <source>
        <strain evidence="1">20211129_DDA</strain>
        <tissue evidence="1">Liver</tissue>
    </source>
</reference>
<sequence length="87" mass="9874">DGSGTNLYVALLIRLPCPHEVCPSEPQYREKEKDGTTVVDGLLQQFRSNIGARPRSKHQLESYKQQEQHRGLEVAVIWLLACTLLFP</sequence>
<feature type="non-terminal residue" evidence="1">
    <location>
        <position position="1"/>
    </location>
</feature>